<dbReference type="EMBL" id="CAVNYO010000471">
    <property type="protein sequence ID" value="CAK5283653.1"/>
    <property type="molecule type" value="Genomic_DNA"/>
</dbReference>
<comment type="caution">
    <text evidence="1">The sequence shown here is derived from an EMBL/GenBank/DDBJ whole genome shotgun (WGS) entry which is preliminary data.</text>
</comment>
<protein>
    <submittedName>
        <fullName evidence="1">Uncharacterized protein</fullName>
    </submittedName>
</protein>
<accession>A0AAD2HZU0</accession>
<keyword evidence="2" id="KW-1185">Reference proteome</keyword>
<dbReference type="Proteomes" id="UP001295794">
    <property type="component" value="Unassembled WGS sequence"/>
</dbReference>
<reference evidence="1" key="1">
    <citation type="submission" date="2023-11" db="EMBL/GenBank/DDBJ databases">
        <authorList>
            <person name="De Vega J J."/>
            <person name="De Vega J J."/>
        </authorList>
    </citation>
    <scope>NUCLEOTIDE SEQUENCE</scope>
</reference>
<organism evidence="1 2">
    <name type="scientific">Mycena citricolor</name>
    <dbReference type="NCBI Taxonomy" id="2018698"/>
    <lineage>
        <taxon>Eukaryota</taxon>
        <taxon>Fungi</taxon>
        <taxon>Dikarya</taxon>
        <taxon>Basidiomycota</taxon>
        <taxon>Agaricomycotina</taxon>
        <taxon>Agaricomycetes</taxon>
        <taxon>Agaricomycetidae</taxon>
        <taxon>Agaricales</taxon>
        <taxon>Marasmiineae</taxon>
        <taxon>Mycenaceae</taxon>
        <taxon>Mycena</taxon>
    </lineage>
</organism>
<sequence length="66" mass="7597">RIWDIWSKTALTSIRGLQYSIGRPGSQFRPLCPRSWPRRARLNLFSSSREALRLILSLPSTLDPNS</sequence>
<evidence type="ECO:0000313" key="1">
    <source>
        <dbReference type="EMBL" id="CAK5283653.1"/>
    </source>
</evidence>
<dbReference type="AlphaFoldDB" id="A0AAD2HZU0"/>
<gene>
    <name evidence="1" type="ORF">MYCIT1_LOCUS36353</name>
</gene>
<proteinExistence type="predicted"/>
<evidence type="ECO:0000313" key="2">
    <source>
        <dbReference type="Proteomes" id="UP001295794"/>
    </source>
</evidence>
<feature type="non-terminal residue" evidence="1">
    <location>
        <position position="1"/>
    </location>
</feature>
<feature type="non-terminal residue" evidence="1">
    <location>
        <position position="66"/>
    </location>
</feature>
<name>A0AAD2HZU0_9AGAR</name>